<accession>M7N4Y5</accession>
<evidence type="ECO:0008006" key="4">
    <source>
        <dbReference type="Google" id="ProtNLM"/>
    </source>
</evidence>
<dbReference type="RefSeq" id="WP_007273094.1">
    <property type="nucleotide sequence ID" value="NZ_AOCK01000014.1"/>
</dbReference>
<evidence type="ECO:0000256" key="1">
    <source>
        <dbReference type="SAM" id="MobiDB-lite"/>
    </source>
</evidence>
<dbReference type="eggNOG" id="COG3385">
    <property type="taxonomic scope" value="Bacteria"/>
</dbReference>
<proteinExistence type="predicted"/>
<evidence type="ECO:0000313" key="3">
    <source>
        <dbReference type="Proteomes" id="UP000012015"/>
    </source>
</evidence>
<gene>
    <name evidence="2" type="ORF">ADIAG_03946</name>
</gene>
<dbReference type="SUPFAM" id="SSF53098">
    <property type="entry name" value="Ribonuclease H-like"/>
    <property type="match status" value="1"/>
</dbReference>
<feature type="region of interest" description="Disordered" evidence="1">
    <location>
        <begin position="202"/>
        <end position="311"/>
    </location>
</feature>
<name>M7N4Y5_9MICC</name>
<dbReference type="STRING" id="1276920.ADIAG_03946"/>
<dbReference type="PATRIC" id="fig|1276920.7.peg.3941"/>
<dbReference type="InterPro" id="IPR012337">
    <property type="entry name" value="RNaseH-like_sf"/>
</dbReference>
<feature type="region of interest" description="Disordered" evidence="1">
    <location>
        <begin position="41"/>
        <end position="62"/>
    </location>
</feature>
<reference evidence="2 3" key="1">
    <citation type="journal article" date="2013" name="Genome Announc.">
        <title>Draft Genome Sequence of Arthrobacter gangotriensis Strain Lz1yT, Isolated from a Penguin Rookery Soil Sample Collected in Antarctica, near the Indian Station Dakshin Gangotri.</title>
        <authorList>
            <person name="Shivaji S."/>
            <person name="Ara S."/>
            <person name="Bandi S."/>
            <person name="Singh A."/>
            <person name="Kumar Pinnaka A."/>
        </authorList>
    </citation>
    <scope>NUCLEOTIDE SEQUENCE [LARGE SCALE GENOMIC DNA]</scope>
    <source>
        <strain evidence="2 3">Lz1y</strain>
    </source>
</reference>
<evidence type="ECO:0000313" key="2">
    <source>
        <dbReference type="EMBL" id="EMQ96809.1"/>
    </source>
</evidence>
<sequence>MMIEIAEWFPDRCFHLCADGAYATLAGANLPRTKITSRMRRDAALYEAAPPPTGKRGWPRTKGERLPTPTAFSATVPAEDWRTIQADSRGTTIERQIHVQDVLWYRVNKESLVRLVIVRDPQGVEPDDYFFTTDLTAGGADVLSRYAARWAIEVCFRDTKQDLGGQDPQSRKRQGPERAAALSLWLHAATWCWYVEAHRRGGRGSFGPGTGPRRPRASSMPWPHYAGKCGPTEYPKLPAPKPKPRKYPGRSLTRWPTRRDRTQNCESPHQQKRSRSSAGTSPGNPPNPATCSSLRKSTAMEPIQQAADSLA</sequence>
<keyword evidence="3" id="KW-1185">Reference proteome</keyword>
<protein>
    <recommendedName>
        <fullName evidence="4">Transposase IS4-like domain-containing protein</fullName>
    </recommendedName>
</protein>
<dbReference type="Proteomes" id="UP000012015">
    <property type="component" value="Unassembled WGS sequence"/>
</dbReference>
<organism evidence="2 3">
    <name type="scientific">Paeniglutamicibacter gangotriensis Lz1y</name>
    <dbReference type="NCBI Taxonomy" id="1276920"/>
    <lineage>
        <taxon>Bacteria</taxon>
        <taxon>Bacillati</taxon>
        <taxon>Actinomycetota</taxon>
        <taxon>Actinomycetes</taxon>
        <taxon>Micrococcales</taxon>
        <taxon>Micrococcaceae</taxon>
        <taxon>Paeniglutamicibacter</taxon>
    </lineage>
</organism>
<dbReference type="EMBL" id="AOCK01000014">
    <property type="protein sequence ID" value="EMQ96809.1"/>
    <property type="molecule type" value="Genomic_DNA"/>
</dbReference>
<dbReference type="AlphaFoldDB" id="M7N4Y5"/>
<comment type="caution">
    <text evidence="2">The sequence shown here is derived from an EMBL/GenBank/DDBJ whole genome shotgun (WGS) entry which is preliminary data.</text>
</comment>